<dbReference type="SUPFAM" id="SSF52518">
    <property type="entry name" value="Thiamin diphosphate-binding fold (THDP-binding)"/>
    <property type="match status" value="2"/>
</dbReference>
<evidence type="ECO:0000256" key="1">
    <source>
        <dbReference type="ARBA" id="ARBA00022723"/>
    </source>
</evidence>
<evidence type="ECO:0000259" key="3">
    <source>
        <dbReference type="PROSITE" id="PS51379"/>
    </source>
</evidence>
<dbReference type="PANTHER" id="PTHR43710">
    <property type="entry name" value="2-HYDROXYACYL-COA LYASE"/>
    <property type="match status" value="1"/>
</dbReference>
<dbReference type="EMBL" id="CAEZZQ010000039">
    <property type="protein sequence ID" value="CAB4774365.1"/>
    <property type="molecule type" value="Genomic_DNA"/>
</dbReference>
<reference evidence="8" key="1">
    <citation type="submission" date="2020-05" db="EMBL/GenBank/DDBJ databases">
        <authorList>
            <person name="Chiriac C."/>
            <person name="Salcher M."/>
            <person name="Ghai R."/>
            <person name="Kavagutti S V."/>
        </authorList>
    </citation>
    <scope>NUCLEOTIDE SEQUENCE</scope>
</reference>
<evidence type="ECO:0000313" key="6">
    <source>
        <dbReference type="EMBL" id="CAB4896484.1"/>
    </source>
</evidence>
<dbReference type="InterPro" id="IPR045025">
    <property type="entry name" value="HACL1-like"/>
</dbReference>
<dbReference type="AlphaFoldDB" id="A0A6J7TEP6"/>
<evidence type="ECO:0000313" key="4">
    <source>
        <dbReference type="EMBL" id="CAB4706047.1"/>
    </source>
</evidence>
<dbReference type="InterPro" id="IPR002880">
    <property type="entry name" value="Pyrv_Fd/Flavodoxin_OxRdtase_N"/>
</dbReference>
<evidence type="ECO:0000313" key="5">
    <source>
        <dbReference type="EMBL" id="CAB4774365.1"/>
    </source>
</evidence>
<dbReference type="Pfam" id="PF02775">
    <property type="entry name" value="TPP_enzyme_C"/>
    <property type="match status" value="1"/>
</dbReference>
<dbReference type="EMBL" id="CAFBQF010000047">
    <property type="protein sequence ID" value="CAB5050798.1"/>
    <property type="molecule type" value="Genomic_DNA"/>
</dbReference>
<dbReference type="InterPro" id="IPR011766">
    <property type="entry name" value="TPP_enzyme_TPP-bd"/>
</dbReference>
<feature type="domain" description="4Fe-4S ferredoxin-type" evidence="3">
    <location>
        <begin position="617"/>
        <end position="648"/>
    </location>
</feature>
<evidence type="ECO:0000256" key="2">
    <source>
        <dbReference type="ARBA" id="ARBA00023002"/>
    </source>
</evidence>
<proteinExistence type="predicted"/>
<sequence>MAERSFKEEVQKLRIPAGEEFHGEGILAVTKALLQSGVSYVGGYQGAPISHLMDVLGDANDILAELGVHFENSASEATAAAMLAASVNYPLRGAITFKSTVGTNVASDALANLASGGVTGGALIIVGEDYGEGSSIMQERSHAFAMKSQMWLLDPRPNLTAIVDSVEYGFELSEYSNTPVMLELRLRSCHLHGSFITKENKRPTFTRKEAMENPRRDVSRIVLPPASFMHEQEKINQRMPAAIQFIKDRKINEMISNGKKDFGIITQGGLYNTVMRGLQLLGLADIYGNSEIPVYVLNVTYPIIADEVEEFAKDKRALLLFEEGQPDYIEQNIHSILRKADATAKLHGKDVLVMAGEYTPTVVTKGLLSFVRMYAPDLIKENDLPAIVLPPDSPEHPMAIKLTQGEVHMRPPGFCTGCPERPIFSALKLAERETGKHHVSADIGCHLFSILPPFDIGATTMGYGLGSAGAAGFQDANSEKPVLAFMGDGGFWHNGLTSGVGNAVFNESNQVLVVVDNAYSAATGGQDILSSAADNPIRSTKHPIERAVRGVGVKWAKTVTNTYKVDELRDTFIDALTSKEPGPKVIVAQSECTLNRTRRERPLAAKAEKEGKRVVRERYGIDPETCTGDHSCIRISGCPSLSITANPDPLRKEPIATVLSSCVGCGLCGENAHAAALCPSFYRTQVISNPTAWDRFITSLRNAYISRLQSGIERRYAGIEPEASTAELVSA</sequence>
<dbReference type="PANTHER" id="PTHR43710:SF5">
    <property type="entry name" value="INDOLEPYRUVATE FERREDOXIN OXIDOREDUCTASE ALPHA SUBUNIT"/>
    <property type="match status" value="1"/>
</dbReference>
<dbReference type="EMBL" id="CAEZXW010000051">
    <property type="protein sequence ID" value="CAB4706047.1"/>
    <property type="molecule type" value="Genomic_DNA"/>
</dbReference>
<dbReference type="InterPro" id="IPR017896">
    <property type="entry name" value="4Fe4S_Fe-S-bd"/>
</dbReference>
<dbReference type="GO" id="GO:0030976">
    <property type="term" value="F:thiamine pyrophosphate binding"/>
    <property type="evidence" value="ECO:0007669"/>
    <property type="project" value="InterPro"/>
</dbReference>
<keyword evidence="2" id="KW-0560">Oxidoreductase</keyword>
<dbReference type="PROSITE" id="PS51379">
    <property type="entry name" value="4FE4S_FER_2"/>
    <property type="match status" value="1"/>
</dbReference>
<name>A0A6J7TEP6_9ZZZZ</name>
<evidence type="ECO:0000313" key="8">
    <source>
        <dbReference type="EMBL" id="CAB5050798.1"/>
    </source>
</evidence>
<accession>A0A6J7TEP6</accession>
<dbReference type="GO" id="GO:0046872">
    <property type="term" value="F:metal ion binding"/>
    <property type="evidence" value="ECO:0007669"/>
    <property type="project" value="UniProtKB-KW"/>
</dbReference>
<dbReference type="EMBL" id="CAFBMD010000043">
    <property type="protein sequence ID" value="CAB4896484.1"/>
    <property type="molecule type" value="Genomic_DNA"/>
</dbReference>
<keyword evidence="1" id="KW-0479">Metal-binding</keyword>
<dbReference type="EMBL" id="CAFBQA010000053">
    <property type="protein sequence ID" value="CAB5039615.1"/>
    <property type="molecule type" value="Genomic_DNA"/>
</dbReference>
<organism evidence="8">
    <name type="scientific">freshwater metagenome</name>
    <dbReference type="NCBI Taxonomy" id="449393"/>
    <lineage>
        <taxon>unclassified sequences</taxon>
        <taxon>metagenomes</taxon>
        <taxon>ecological metagenomes</taxon>
    </lineage>
</organism>
<protein>
    <submittedName>
        <fullName evidence="8">Unannotated protein</fullName>
    </submittedName>
</protein>
<dbReference type="Gene3D" id="3.40.50.970">
    <property type="match status" value="2"/>
</dbReference>
<dbReference type="GO" id="GO:0016491">
    <property type="term" value="F:oxidoreductase activity"/>
    <property type="evidence" value="ECO:0007669"/>
    <property type="project" value="UniProtKB-KW"/>
</dbReference>
<evidence type="ECO:0000313" key="7">
    <source>
        <dbReference type="EMBL" id="CAB5039615.1"/>
    </source>
</evidence>
<dbReference type="CDD" id="cd02008">
    <property type="entry name" value="TPP_IOR_alpha"/>
    <property type="match status" value="1"/>
</dbReference>
<gene>
    <name evidence="4" type="ORF">UFOPK2593_00889</name>
    <name evidence="5" type="ORF">UFOPK2894_00770</name>
    <name evidence="6" type="ORF">UFOPK3492_00710</name>
    <name evidence="7" type="ORF">UFOPK4234_00990</name>
    <name evidence="8" type="ORF">UFOPK4295_00954</name>
</gene>
<dbReference type="InterPro" id="IPR029061">
    <property type="entry name" value="THDP-binding"/>
</dbReference>
<dbReference type="CDD" id="cd07034">
    <property type="entry name" value="TPP_PYR_PFOR_IOR-alpha_like"/>
    <property type="match status" value="1"/>
</dbReference>